<dbReference type="HOGENOM" id="CLU_514666_0_0_9"/>
<reference evidence="2" key="1">
    <citation type="submission" date="2014-08" db="EMBL/GenBank/DDBJ databases">
        <title>Comparative genomics of the Paenibacillus odorifer group.</title>
        <authorList>
            <person name="den Bakker H.C."/>
            <person name="Tsai Y.-C.Y.-C."/>
            <person name="Martin N."/>
            <person name="Korlach J."/>
            <person name="Wiedmann M."/>
        </authorList>
    </citation>
    <scope>NUCLEOTIDE SEQUENCE [LARGE SCALE GENOMIC DNA]</scope>
    <source>
        <strain evidence="2">DSM 13188</strain>
    </source>
</reference>
<dbReference type="RefSeq" id="WP_042213174.1">
    <property type="nucleotide sequence ID" value="NZ_CP009285.1"/>
</dbReference>
<organism evidence="2 3">
    <name type="scientific">Paenibacillus borealis</name>
    <dbReference type="NCBI Taxonomy" id="160799"/>
    <lineage>
        <taxon>Bacteria</taxon>
        <taxon>Bacillati</taxon>
        <taxon>Bacillota</taxon>
        <taxon>Bacilli</taxon>
        <taxon>Bacillales</taxon>
        <taxon>Paenibacillaceae</taxon>
        <taxon>Paenibacillus</taxon>
    </lineage>
</organism>
<proteinExistence type="predicted"/>
<protein>
    <submittedName>
        <fullName evidence="2">Uncharacterized protein</fullName>
    </submittedName>
</protein>
<dbReference type="Gene3D" id="2.60.40.1630">
    <property type="entry name" value="bacillus anthracis domain"/>
    <property type="match status" value="1"/>
</dbReference>
<evidence type="ECO:0000313" key="2">
    <source>
        <dbReference type="EMBL" id="AIQ58348.1"/>
    </source>
</evidence>
<keyword evidence="1" id="KW-0472">Membrane</keyword>
<feature type="transmembrane region" description="Helical" evidence="1">
    <location>
        <begin position="70"/>
        <end position="89"/>
    </location>
</feature>
<gene>
    <name evidence="2" type="ORF">PBOR_16420</name>
</gene>
<evidence type="ECO:0000313" key="3">
    <source>
        <dbReference type="Proteomes" id="UP000029518"/>
    </source>
</evidence>
<dbReference type="EMBL" id="CP009285">
    <property type="protein sequence ID" value="AIQ58348.1"/>
    <property type="molecule type" value="Genomic_DNA"/>
</dbReference>
<dbReference type="KEGG" id="pbd:PBOR_16420"/>
<keyword evidence="3" id="KW-1185">Reference proteome</keyword>
<evidence type="ECO:0000256" key="1">
    <source>
        <dbReference type="SAM" id="Phobius"/>
    </source>
</evidence>
<keyword evidence="1" id="KW-1133">Transmembrane helix</keyword>
<sequence>MKKSDYRTHDNVADEEMLMSLSGYDDHQMDEDFTGHVMEQIRQTEILPVSSGDMAEYTGNPGRRRFRHTVLWAGLGAAAIALAVLLFLLPNLSIPQQIQSAKSQRLLLLPSEWSDHHLLEAKKAGVVKLTDIEVTDQGYTLTLQEVVADPNRMILNLRITDAKGQPDEEMMSMFDITQLQLRNEEGLEIGDLQGINHMSTKLAPDKYRMEYLLLTYYFKGEQPGDTVFIEGKVHELMLDHKTNDRISGNWSFSYAADMTTANALTVNTDLSKYSYTTPQGLKILMKGITHSPAGAKIEFSTLLKDELASQVPENRRVNLGVRYHFENAKGQIVGSLINSKYSGMSEMYRVGHDLQLNWIYYLTELPYLSEPIYFVLDGFSIPVKSDDSLTFNPALLKTEPAVFAAEGDVLNVNNIKITETQTLPGLSAWMAVSGKFSNEFDMDKWMARDGNGTEYDVIRWGSYREGDLVSFGQSSENSDLVYLIVDGMKSIPKELTLIRTVTDKSFNDVDWSFELPGPAATSQ</sequence>
<name>A0A089LGS8_PAEBO</name>
<dbReference type="AlphaFoldDB" id="A0A089LGS8"/>
<keyword evidence="1" id="KW-0812">Transmembrane</keyword>
<accession>A0A089LGS8</accession>
<dbReference type="OrthoDB" id="2460662at2"/>
<dbReference type="Proteomes" id="UP000029518">
    <property type="component" value="Chromosome"/>
</dbReference>